<evidence type="ECO:0000313" key="3">
    <source>
        <dbReference type="Proteomes" id="UP000541444"/>
    </source>
</evidence>
<dbReference type="GO" id="GO:0016020">
    <property type="term" value="C:membrane"/>
    <property type="evidence" value="ECO:0007669"/>
    <property type="project" value="TreeGrafter"/>
</dbReference>
<dbReference type="InterPro" id="IPR010605">
    <property type="entry name" value="DUF1191"/>
</dbReference>
<gene>
    <name evidence="2" type="ORF">GIB67_006334</name>
</gene>
<dbReference type="Pfam" id="PF06697">
    <property type="entry name" value="DUF1191"/>
    <property type="match status" value="1"/>
</dbReference>
<keyword evidence="1" id="KW-0812">Transmembrane</keyword>
<feature type="transmembrane region" description="Helical" evidence="1">
    <location>
        <begin position="208"/>
        <end position="237"/>
    </location>
</feature>
<sequence length="283" mass="31145">MFLCSNGESSNNFSRDSLDDFLRDSAFDTLVHPRTGVLYKANLPASISGMEVSIVRIRSGSFYARGANFSGFNIPSRIIPVPYVKRIAIIYQNLGNWSSLYYDVPGYSMVTPVVGFFAYDAPNTSVDGTPKINLSAIDTPISITFPQLALPQGSNSSVLRCVRLGVNRSIDFSDMVTPSVCNTHVEGHFTVVIPALQPKKTEKKNDKIWKLAAIGFVSGFVALVLIGLFGITVFKFVKLRKIGKMEKRADEGEAFDTVWIGSSKMPSATFSRTQPVLEHRETP</sequence>
<comment type="caution">
    <text evidence="2">The sequence shown here is derived from an EMBL/GenBank/DDBJ whole genome shotgun (WGS) entry which is preliminary data.</text>
</comment>
<keyword evidence="3" id="KW-1185">Reference proteome</keyword>
<dbReference type="Proteomes" id="UP000541444">
    <property type="component" value="Unassembled WGS sequence"/>
</dbReference>
<keyword evidence="1" id="KW-0472">Membrane</keyword>
<name>A0A7J7P1A7_9MAGN</name>
<reference evidence="2 3" key="1">
    <citation type="journal article" date="2020" name="IScience">
        <title>Genome Sequencing of the Endangered Kingdonia uniflora (Circaeasteraceae, Ranunculales) Reveals Potential Mechanisms of Evolutionary Specialization.</title>
        <authorList>
            <person name="Sun Y."/>
            <person name="Deng T."/>
            <person name="Zhang A."/>
            <person name="Moore M.J."/>
            <person name="Landis J.B."/>
            <person name="Lin N."/>
            <person name="Zhang H."/>
            <person name="Zhang X."/>
            <person name="Huang J."/>
            <person name="Zhang X."/>
            <person name="Sun H."/>
            <person name="Wang H."/>
        </authorList>
    </citation>
    <scope>NUCLEOTIDE SEQUENCE [LARGE SCALE GENOMIC DNA]</scope>
    <source>
        <strain evidence="2">TB1705</strain>
        <tissue evidence="2">Leaf</tissue>
    </source>
</reference>
<dbReference type="OrthoDB" id="768690at2759"/>
<dbReference type="AlphaFoldDB" id="A0A7J7P1A7"/>
<organism evidence="2 3">
    <name type="scientific">Kingdonia uniflora</name>
    <dbReference type="NCBI Taxonomy" id="39325"/>
    <lineage>
        <taxon>Eukaryota</taxon>
        <taxon>Viridiplantae</taxon>
        <taxon>Streptophyta</taxon>
        <taxon>Embryophyta</taxon>
        <taxon>Tracheophyta</taxon>
        <taxon>Spermatophyta</taxon>
        <taxon>Magnoliopsida</taxon>
        <taxon>Ranunculales</taxon>
        <taxon>Circaeasteraceae</taxon>
        <taxon>Kingdonia</taxon>
    </lineage>
</organism>
<dbReference type="PANTHER" id="PTHR33512">
    <property type="entry name" value="PROTEIN, PUTATIVE (DUF1191)-RELATED"/>
    <property type="match status" value="1"/>
</dbReference>
<protein>
    <submittedName>
        <fullName evidence="2">Uncharacterized protein</fullName>
    </submittedName>
</protein>
<evidence type="ECO:0000313" key="2">
    <source>
        <dbReference type="EMBL" id="KAF6172958.1"/>
    </source>
</evidence>
<accession>A0A7J7P1A7</accession>
<dbReference type="PANTHER" id="PTHR33512:SF7">
    <property type="entry name" value="LEGUME LECTIN DOMAIN-CONTAINING PROTEIN"/>
    <property type="match status" value="1"/>
</dbReference>
<evidence type="ECO:0000256" key="1">
    <source>
        <dbReference type="SAM" id="Phobius"/>
    </source>
</evidence>
<proteinExistence type="predicted"/>
<keyword evidence="1" id="KW-1133">Transmembrane helix</keyword>
<dbReference type="EMBL" id="JACGCM010000375">
    <property type="protein sequence ID" value="KAF6172958.1"/>
    <property type="molecule type" value="Genomic_DNA"/>
</dbReference>